<accession>A0A967EGI8</accession>
<dbReference type="Gene3D" id="3.40.50.720">
    <property type="entry name" value="NAD(P)-binding Rossmann-like Domain"/>
    <property type="match status" value="1"/>
</dbReference>
<gene>
    <name evidence="4" type="primary">proC</name>
    <name evidence="10" type="ORF">GOB87_00965</name>
</gene>
<sequence>MSEPLPSLLLVGCGQMGGALLNAWIAHGLEPSVVIDRHREDLSSPHQVVRALTDIPADFHPAAVILAVKPQKARPVLEELARLRPDIVTDAVIVSVMAGLSTSTISAFLKTNAPTARPAVVRAMPNTPSAIGRGATGLFAGNAVTPAQKTLCDRLLSAVGATAWVHPEEQIDIVTAVSGSGPAYVFLLAELLEKTAVSMGLAPDTARLLARKTVSGSGELLERSSEDATELRRRVTSPGGTTAAALAVLDAPDNCPRILREALEANVLRSHELAS</sequence>
<dbReference type="EMBL" id="WOTH01000001">
    <property type="protein sequence ID" value="NHO52537.1"/>
    <property type="molecule type" value="Genomic_DNA"/>
</dbReference>
<keyword evidence="4 7" id="KW-0641">Proline biosynthesis</keyword>
<dbReference type="InterPro" id="IPR028939">
    <property type="entry name" value="P5C_Rdtase_cat_N"/>
</dbReference>
<comment type="catalytic activity">
    <reaction evidence="4 7">
        <text>L-proline + NADP(+) = (S)-1-pyrroline-5-carboxylate + NADPH + 2 H(+)</text>
        <dbReference type="Rhea" id="RHEA:14109"/>
        <dbReference type="ChEBI" id="CHEBI:15378"/>
        <dbReference type="ChEBI" id="CHEBI:17388"/>
        <dbReference type="ChEBI" id="CHEBI:57783"/>
        <dbReference type="ChEBI" id="CHEBI:58349"/>
        <dbReference type="ChEBI" id="CHEBI:60039"/>
        <dbReference type="EC" id="1.5.1.2"/>
    </reaction>
</comment>
<evidence type="ECO:0000256" key="3">
    <source>
        <dbReference type="ARBA" id="ARBA00023002"/>
    </source>
</evidence>
<dbReference type="EC" id="1.5.1.2" evidence="4 5"/>
<dbReference type="PANTHER" id="PTHR11645:SF0">
    <property type="entry name" value="PYRROLINE-5-CARBOXYLATE REDUCTASE 3"/>
    <property type="match status" value="1"/>
</dbReference>
<comment type="caution">
    <text evidence="10">The sequence shown here is derived from an EMBL/GenBank/DDBJ whole genome shotgun (WGS) entry which is preliminary data.</text>
</comment>
<evidence type="ECO:0000259" key="8">
    <source>
        <dbReference type="Pfam" id="PF03807"/>
    </source>
</evidence>
<proteinExistence type="inferred from homology"/>
<keyword evidence="11" id="KW-1185">Reference proteome</keyword>
<dbReference type="GO" id="GO:0055129">
    <property type="term" value="P:L-proline biosynthetic process"/>
    <property type="evidence" value="ECO:0007669"/>
    <property type="project" value="UniProtKB-UniRule"/>
</dbReference>
<organism evidence="10 11">
    <name type="scientific">Acetobacter estunensis</name>
    <dbReference type="NCBI Taxonomy" id="104097"/>
    <lineage>
        <taxon>Bacteria</taxon>
        <taxon>Pseudomonadati</taxon>
        <taxon>Pseudomonadota</taxon>
        <taxon>Alphaproteobacteria</taxon>
        <taxon>Acetobacterales</taxon>
        <taxon>Acetobacteraceae</taxon>
        <taxon>Acetobacter</taxon>
    </lineage>
</organism>
<dbReference type="SUPFAM" id="SSF48179">
    <property type="entry name" value="6-phosphogluconate dehydrogenase C-terminal domain-like"/>
    <property type="match status" value="1"/>
</dbReference>
<dbReference type="InterPro" id="IPR053790">
    <property type="entry name" value="P5CR-like_CS"/>
</dbReference>
<dbReference type="Gene3D" id="1.10.3730.10">
    <property type="entry name" value="ProC C-terminal domain-like"/>
    <property type="match status" value="1"/>
</dbReference>
<evidence type="ECO:0000256" key="1">
    <source>
        <dbReference type="ARBA" id="ARBA00005525"/>
    </source>
</evidence>
<dbReference type="PANTHER" id="PTHR11645">
    <property type="entry name" value="PYRROLINE-5-CARBOXYLATE REDUCTASE"/>
    <property type="match status" value="1"/>
</dbReference>
<dbReference type="Pfam" id="PF14748">
    <property type="entry name" value="P5CR_dimer"/>
    <property type="match status" value="1"/>
</dbReference>
<evidence type="ECO:0000313" key="11">
    <source>
        <dbReference type="Proteomes" id="UP000597459"/>
    </source>
</evidence>
<evidence type="ECO:0000313" key="10">
    <source>
        <dbReference type="EMBL" id="NHO52537.1"/>
    </source>
</evidence>
<dbReference type="InterPro" id="IPR029036">
    <property type="entry name" value="P5CR_dimer"/>
</dbReference>
<dbReference type="GO" id="GO:0004735">
    <property type="term" value="F:pyrroline-5-carboxylate reductase activity"/>
    <property type="evidence" value="ECO:0007669"/>
    <property type="project" value="UniProtKB-UniRule"/>
</dbReference>
<dbReference type="AlphaFoldDB" id="A0A967EGI8"/>
<comment type="similarity">
    <text evidence="1 4 7">Belongs to the pyrroline-5-carboxylate reductase family.</text>
</comment>
<dbReference type="Pfam" id="PF03807">
    <property type="entry name" value="F420_oxidored"/>
    <property type="match status" value="1"/>
</dbReference>
<dbReference type="InterPro" id="IPR036291">
    <property type="entry name" value="NAD(P)-bd_dom_sf"/>
</dbReference>
<evidence type="ECO:0000256" key="6">
    <source>
        <dbReference type="PIRSR" id="PIRSR000193-1"/>
    </source>
</evidence>
<dbReference type="SUPFAM" id="SSF51735">
    <property type="entry name" value="NAD(P)-binding Rossmann-fold domains"/>
    <property type="match status" value="1"/>
</dbReference>
<dbReference type="NCBIfam" id="TIGR00112">
    <property type="entry name" value="proC"/>
    <property type="match status" value="1"/>
</dbReference>
<dbReference type="InterPro" id="IPR008927">
    <property type="entry name" value="6-PGluconate_DH-like_C_sf"/>
</dbReference>
<keyword evidence="4 7" id="KW-0028">Amino-acid biosynthesis</keyword>
<evidence type="ECO:0000256" key="5">
    <source>
        <dbReference type="NCBIfam" id="TIGR00112"/>
    </source>
</evidence>
<keyword evidence="2 4" id="KW-0521">NADP</keyword>
<comment type="pathway">
    <text evidence="4 7">Amino-acid biosynthesis; L-proline biosynthesis; L-proline from L-glutamate 5-semialdehyde: step 1/1.</text>
</comment>
<keyword evidence="4" id="KW-0963">Cytoplasm</keyword>
<dbReference type="GO" id="GO:0005737">
    <property type="term" value="C:cytoplasm"/>
    <property type="evidence" value="ECO:0007669"/>
    <property type="project" value="UniProtKB-SubCell"/>
</dbReference>
<evidence type="ECO:0000259" key="9">
    <source>
        <dbReference type="Pfam" id="PF14748"/>
    </source>
</evidence>
<feature type="domain" description="Pyrroline-5-carboxylate reductase catalytic N-terminal" evidence="8">
    <location>
        <begin position="10"/>
        <end position="99"/>
    </location>
</feature>
<name>A0A967EGI8_9PROT</name>
<dbReference type="PROSITE" id="PS00521">
    <property type="entry name" value="P5CR"/>
    <property type="match status" value="1"/>
</dbReference>
<protein>
    <recommendedName>
        <fullName evidence="4 5">Pyrroline-5-carboxylate reductase</fullName>
        <shortName evidence="4">P5C reductase</shortName>
        <shortName evidence="4">P5CR</shortName>
        <ecNumber evidence="4 5">1.5.1.2</ecNumber>
    </recommendedName>
    <alternativeName>
        <fullName evidence="4">PCA reductase</fullName>
    </alternativeName>
</protein>
<keyword evidence="3 4" id="KW-0560">Oxidoreductase</keyword>
<feature type="domain" description="Pyrroline-5-carboxylate reductase dimerisation" evidence="9">
    <location>
        <begin position="168"/>
        <end position="273"/>
    </location>
</feature>
<dbReference type="HAMAP" id="MF_01925">
    <property type="entry name" value="P5C_reductase"/>
    <property type="match status" value="1"/>
</dbReference>
<evidence type="ECO:0000256" key="7">
    <source>
        <dbReference type="RuleBase" id="RU003903"/>
    </source>
</evidence>
<dbReference type="PIRSF" id="PIRSF000193">
    <property type="entry name" value="Pyrrol-5-carb_rd"/>
    <property type="match status" value="1"/>
</dbReference>
<evidence type="ECO:0000256" key="2">
    <source>
        <dbReference type="ARBA" id="ARBA00022857"/>
    </source>
</evidence>
<feature type="binding site" evidence="6">
    <location>
        <begin position="67"/>
        <end position="70"/>
    </location>
    <ligand>
        <name>NADP(+)</name>
        <dbReference type="ChEBI" id="CHEBI:58349"/>
    </ligand>
</feature>
<dbReference type="Proteomes" id="UP000597459">
    <property type="component" value="Unassembled WGS sequence"/>
</dbReference>
<dbReference type="RefSeq" id="WP_166312663.1">
    <property type="nucleotide sequence ID" value="NZ_WOTH01000001.1"/>
</dbReference>
<dbReference type="InterPro" id="IPR000304">
    <property type="entry name" value="Pyrroline-COOH_reductase"/>
</dbReference>
<reference evidence="10" key="1">
    <citation type="submission" date="2019-11" db="EMBL/GenBank/DDBJ databases">
        <title>Description of new Acetobacter species.</title>
        <authorList>
            <person name="Cleenwerck I."/>
            <person name="Sombolestani A.S."/>
        </authorList>
    </citation>
    <scope>NUCLEOTIDE SEQUENCE</scope>
    <source>
        <strain evidence="10">LMG 1626</strain>
    </source>
</reference>
<comment type="catalytic activity">
    <reaction evidence="4">
        <text>L-proline + NAD(+) = (S)-1-pyrroline-5-carboxylate + NADH + 2 H(+)</text>
        <dbReference type="Rhea" id="RHEA:14105"/>
        <dbReference type="ChEBI" id="CHEBI:15378"/>
        <dbReference type="ChEBI" id="CHEBI:17388"/>
        <dbReference type="ChEBI" id="CHEBI:57540"/>
        <dbReference type="ChEBI" id="CHEBI:57945"/>
        <dbReference type="ChEBI" id="CHEBI:60039"/>
        <dbReference type="EC" id="1.5.1.2"/>
    </reaction>
</comment>
<evidence type="ECO:0000256" key="4">
    <source>
        <dbReference type="HAMAP-Rule" id="MF_01925"/>
    </source>
</evidence>
<comment type="subcellular location">
    <subcellularLocation>
        <location evidence="4">Cytoplasm</location>
    </subcellularLocation>
</comment>
<dbReference type="FunFam" id="1.10.3730.10:FF:000001">
    <property type="entry name" value="Pyrroline-5-carboxylate reductase"/>
    <property type="match status" value="1"/>
</dbReference>
<comment type="function">
    <text evidence="4">Catalyzes the reduction of 1-pyrroline-5-carboxylate (PCA) to L-proline.</text>
</comment>